<dbReference type="InterPro" id="IPR001926">
    <property type="entry name" value="TrpB-like_PALP"/>
</dbReference>
<dbReference type="PROSITE" id="PS00165">
    <property type="entry name" value="DEHYDRATASE_SER_THR"/>
    <property type="match status" value="1"/>
</dbReference>
<dbReference type="Pfam" id="PF24857">
    <property type="entry name" value="THR4_C"/>
    <property type="match status" value="1"/>
</dbReference>
<dbReference type="Gene3D" id="3.40.50.1100">
    <property type="match status" value="2"/>
</dbReference>
<feature type="modified residue" description="N6-(pyridoxal phosphate)lysine" evidence="12">
    <location>
        <position position="114"/>
    </location>
</feature>
<comment type="catalytic activity">
    <reaction evidence="10">
        <text>O-phospho-L-homoserine + H2O = L-threonine + phosphate</text>
        <dbReference type="Rhea" id="RHEA:10840"/>
        <dbReference type="ChEBI" id="CHEBI:15377"/>
        <dbReference type="ChEBI" id="CHEBI:43474"/>
        <dbReference type="ChEBI" id="CHEBI:57590"/>
        <dbReference type="ChEBI" id="CHEBI:57926"/>
        <dbReference type="EC" id="4.2.3.1"/>
    </reaction>
</comment>
<feature type="domain" description="Threonine synthase N-terminal" evidence="14">
    <location>
        <begin position="2"/>
        <end position="79"/>
    </location>
</feature>
<reference evidence="15 16" key="1">
    <citation type="submission" date="2018-09" db="EMBL/GenBank/DDBJ databases">
        <authorList>
            <person name="Zhu H."/>
        </authorList>
    </citation>
    <scope>NUCLEOTIDE SEQUENCE [LARGE SCALE GENOMIC DNA]</scope>
    <source>
        <strain evidence="15 16">K2S05-167</strain>
    </source>
</reference>
<sequence length="473" mass="52250">MKYVSTRGAANLGQFSEVLLMGLAPDGGLAMPEHLPTFSPQELEDLRRLKYADLAFAVMRPFITDIPEADLRRLLHETYRPEVFHSPDITPVTPLGNSGLFLLELSNGPSLAFKDMAMQFLGQVFEYVLEQRDEYLNILGATSGDTGSAAEYAMLNKPRVNVFMLSPHGRMSAFQQAQMFSLQEPNIFNIAVEGVFDDCQDLVKAVNADAGFKATYRIGAVNSINWARVLAQAVYYFRAYFALDLPAGAEVDFCVPSGNFGNVFAGYLAKKMGLPVGQLVVASNENDVLHEFFSTGAYQVRPGERVAKTSSPSMDIGKASNFERYLYLIAGESGEQVAGWWQAVGRGEVVNLGGTPHWNAVQASGFVAGRSTHADRLRTIAHVDRQYGRLIDPHTADGVLVGQHFQRPGVPMVCLETALPAKFEETVLEAAGRRPERPERFRDIEQQGRHGVVLPNDVQALKTYIREQLEQKI</sequence>
<dbReference type="InterPro" id="IPR037158">
    <property type="entry name" value="Thr_synth_N_sf"/>
</dbReference>
<dbReference type="SUPFAM" id="SSF53686">
    <property type="entry name" value="Tryptophan synthase beta subunit-like PLP-dependent enzymes"/>
    <property type="match status" value="1"/>
</dbReference>
<dbReference type="PANTHER" id="PTHR42690:SF1">
    <property type="entry name" value="THREONINE SYNTHASE-LIKE 2"/>
    <property type="match status" value="1"/>
</dbReference>
<keyword evidence="8 12" id="KW-0663">Pyridoxal phosphate</keyword>
<dbReference type="AlphaFoldDB" id="A0A418V914"/>
<evidence type="ECO:0000313" key="16">
    <source>
        <dbReference type="Proteomes" id="UP000286287"/>
    </source>
</evidence>
<keyword evidence="6" id="KW-0028">Amino-acid biosynthesis</keyword>
<feature type="domain" description="Tryptophan synthase beta chain-like PALP" evidence="13">
    <location>
        <begin position="90"/>
        <end position="321"/>
    </location>
</feature>
<dbReference type="InterPro" id="IPR004450">
    <property type="entry name" value="Thr_synthase-like"/>
</dbReference>
<dbReference type="OrthoDB" id="9763107at2"/>
<dbReference type="Pfam" id="PF14821">
    <property type="entry name" value="Thr_synth_N"/>
    <property type="match status" value="1"/>
</dbReference>
<dbReference type="GO" id="GO:0030170">
    <property type="term" value="F:pyridoxal phosphate binding"/>
    <property type="evidence" value="ECO:0007669"/>
    <property type="project" value="InterPro"/>
</dbReference>
<comment type="similarity">
    <text evidence="3">Belongs to the threonine synthase family.</text>
</comment>
<dbReference type="GO" id="GO:0009088">
    <property type="term" value="P:threonine biosynthetic process"/>
    <property type="evidence" value="ECO:0007669"/>
    <property type="project" value="UniProtKB-UniRule"/>
</dbReference>
<dbReference type="GO" id="GO:0004795">
    <property type="term" value="F:threonine synthase activity"/>
    <property type="evidence" value="ECO:0007669"/>
    <property type="project" value="UniProtKB-UniRule"/>
</dbReference>
<dbReference type="Proteomes" id="UP000286287">
    <property type="component" value="Unassembled WGS sequence"/>
</dbReference>
<gene>
    <name evidence="15" type="ORF">D3875_14740</name>
</gene>
<evidence type="ECO:0000256" key="12">
    <source>
        <dbReference type="PIRSR" id="PIRSR604450-51"/>
    </source>
</evidence>
<comment type="caution">
    <text evidence="15">The sequence shown here is derived from an EMBL/GenBank/DDBJ whole genome shotgun (WGS) entry which is preliminary data.</text>
</comment>
<dbReference type="EMBL" id="QYUJ01000014">
    <property type="protein sequence ID" value="RJF72608.1"/>
    <property type="molecule type" value="Genomic_DNA"/>
</dbReference>
<dbReference type="CDD" id="cd01560">
    <property type="entry name" value="Thr-synth_2"/>
    <property type="match status" value="1"/>
</dbReference>
<keyword evidence="9 15" id="KW-0456">Lyase</keyword>
<comment type="pathway">
    <text evidence="2">Amino-acid biosynthesis; L-threonine biosynthesis; L-threonine from L-aspartate: step 5/5.</text>
</comment>
<dbReference type="UniPathway" id="UPA00050">
    <property type="reaction ID" value="UER00065"/>
</dbReference>
<evidence type="ECO:0000256" key="1">
    <source>
        <dbReference type="ARBA" id="ARBA00001933"/>
    </source>
</evidence>
<accession>A0A418V914</accession>
<dbReference type="EC" id="4.2.3.1" evidence="4 11"/>
<protein>
    <recommendedName>
        <fullName evidence="5 11">Threonine synthase</fullName>
        <ecNumber evidence="4 11">4.2.3.1</ecNumber>
    </recommendedName>
</protein>
<evidence type="ECO:0000256" key="5">
    <source>
        <dbReference type="ARBA" id="ARBA00018679"/>
    </source>
</evidence>
<keyword evidence="7" id="KW-0791">Threonine biosynthesis</keyword>
<evidence type="ECO:0000313" key="15">
    <source>
        <dbReference type="EMBL" id="RJF72608.1"/>
    </source>
</evidence>
<dbReference type="Pfam" id="PF00291">
    <property type="entry name" value="PALP"/>
    <property type="match status" value="1"/>
</dbReference>
<evidence type="ECO:0000256" key="10">
    <source>
        <dbReference type="ARBA" id="ARBA00049144"/>
    </source>
</evidence>
<dbReference type="InterPro" id="IPR029144">
    <property type="entry name" value="Thr_synth_N"/>
</dbReference>
<evidence type="ECO:0000259" key="13">
    <source>
        <dbReference type="Pfam" id="PF00291"/>
    </source>
</evidence>
<organism evidence="15 16">
    <name type="scientific">Deinococcus cavernae</name>
    <dbReference type="NCBI Taxonomy" id="2320857"/>
    <lineage>
        <taxon>Bacteria</taxon>
        <taxon>Thermotogati</taxon>
        <taxon>Deinococcota</taxon>
        <taxon>Deinococci</taxon>
        <taxon>Deinococcales</taxon>
        <taxon>Deinococcaceae</taxon>
        <taxon>Deinococcus</taxon>
    </lineage>
</organism>
<dbReference type="Gene3D" id="3.90.1380.10">
    <property type="entry name" value="Threonine synthase, N-terminal domain"/>
    <property type="match status" value="1"/>
</dbReference>
<dbReference type="InterPro" id="IPR051166">
    <property type="entry name" value="Threonine_Synthase"/>
</dbReference>
<dbReference type="InterPro" id="IPR000634">
    <property type="entry name" value="Ser/Thr_deHydtase_PyrdxlP-BS"/>
</dbReference>
<proteinExistence type="inferred from homology"/>
<dbReference type="RefSeq" id="WP_119764912.1">
    <property type="nucleotide sequence ID" value="NZ_QYUJ01000014.1"/>
</dbReference>
<evidence type="ECO:0000256" key="6">
    <source>
        <dbReference type="ARBA" id="ARBA00022605"/>
    </source>
</evidence>
<keyword evidence="16" id="KW-1185">Reference proteome</keyword>
<evidence type="ECO:0000256" key="8">
    <source>
        <dbReference type="ARBA" id="ARBA00022898"/>
    </source>
</evidence>
<evidence type="ECO:0000256" key="3">
    <source>
        <dbReference type="ARBA" id="ARBA00005517"/>
    </source>
</evidence>
<dbReference type="PANTHER" id="PTHR42690">
    <property type="entry name" value="THREONINE SYNTHASE FAMILY MEMBER"/>
    <property type="match status" value="1"/>
</dbReference>
<dbReference type="NCBIfam" id="TIGR00260">
    <property type="entry name" value="thrC"/>
    <property type="match status" value="1"/>
</dbReference>
<dbReference type="InterPro" id="IPR036052">
    <property type="entry name" value="TrpB-like_PALP_sf"/>
</dbReference>
<evidence type="ECO:0000259" key="14">
    <source>
        <dbReference type="Pfam" id="PF14821"/>
    </source>
</evidence>
<comment type="cofactor">
    <cofactor evidence="1 12">
        <name>pyridoxal 5'-phosphate</name>
        <dbReference type="ChEBI" id="CHEBI:597326"/>
    </cofactor>
</comment>
<name>A0A418V914_9DEIO</name>
<evidence type="ECO:0000256" key="9">
    <source>
        <dbReference type="ARBA" id="ARBA00023239"/>
    </source>
</evidence>
<evidence type="ECO:0000256" key="11">
    <source>
        <dbReference type="NCBIfam" id="TIGR00260"/>
    </source>
</evidence>
<evidence type="ECO:0000256" key="4">
    <source>
        <dbReference type="ARBA" id="ARBA00013028"/>
    </source>
</evidence>
<evidence type="ECO:0000256" key="7">
    <source>
        <dbReference type="ARBA" id="ARBA00022697"/>
    </source>
</evidence>
<evidence type="ECO:0000256" key="2">
    <source>
        <dbReference type="ARBA" id="ARBA00004979"/>
    </source>
</evidence>